<keyword evidence="1" id="KW-0812">Transmembrane</keyword>
<keyword evidence="1" id="KW-0472">Membrane</keyword>
<gene>
    <name evidence="2" type="ORF">GHK86_14230</name>
</gene>
<keyword evidence="1" id="KW-1133">Transmembrane helix</keyword>
<accession>A0ABW9QW48</accession>
<protein>
    <submittedName>
        <fullName evidence="2">Uncharacterized protein</fullName>
    </submittedName>
</protein>
<feature type="transmembrane region" description="Helical" evidence="1">
    <location>
        <begin position="108"/>
        <end position="129"/>
    </location>
</feature>
<keyword evidence="3" id="KW-1185">Reference proteome</keyword>
<sequence>MLDLAAAGTALVLLVLAPLFPPSSLWATPAVLLVVAGQLLTVRERRYVSFRHLPLLARREQLIARVAFTFFAGLGLLLLAAAGVLTVHTDNGPACTAGATVCHVFNHAFHDMVVAWFGCIFTGHAAVLVNRYRRLGSSPLALL</sequence>
<dbReference type="EMBL" id="WJHE01000756">
    <property type="protein sequence ID" value="MST33871.1"/>
    <property type="molecule type" value="Genomic_DNA"/>
</dbReference>
<comment type="caution">
    <text evidence="2">The sequence shown here is derived from an EMBL/GenBank/DDBJ whole genome shotgun (WGS) entry which is preliminary data.</text>
</comment>
<name>A0ABW9QW48_9ACTN</name>
<proteinExistence type="predicted"/>
<organism evidence="2 3">
    <name type="scientific">Acidiferrimicrobium australe</name>
    <dbReference type="NCBI Taxonomy" id="2664430"/>
    <lineage>
        <taxon>Bacteria</taxon>
        <taxon>Bacillati</taxon>
        <taxon>Actinomycetota</taxon>
        <taxon>Acidimicrobiia</taxon>
        <taxon>Acidimicrobiales</taxon>
        <taxon>Acidimicrobiaceae</taxon>
        <taxon>Acidiferrimicrobium</taxon>
    </lineage>
</organism>
<dbReference type="Proteomes" id="UP000437736">
    <property type="component" value="Unassembled WGS sequence"/>
</dbReference>
<feature type="transmembrane region" description="Helical" evidence="1">
    <location>
        <begin position="62"/>
        <end position="88"/>
    </location>
</feature>
<feature type="transmembrane region" description="Helical" evidence="1">
    <location>
        <begin position="26"/>
        <end position="42"/>
    </location>
</feature>
<evidence type="ECO:0000313" key="3">
    <source>
        <dbReference type="Proteomes" id="UP000437736"/>
    </source>
</evidence>
<evidence type="ECO:0000313" key="2">
    <source>
        <dbReference type="EMBL" id="MST33871.1"/>
    </source>
</evidence>
<reference evidence="2 3" key="1">
    <citation type="submission" date="2019-11" db="EMBL/GenBank/DDBJ databases">
        <title>Acidiferrimicrobium australis gen. nov., sp. nov., an acidophilic and obligately heterotrophic, member of the Actinobacteria that catalyses dissimilatory oxido- reduction of iron isolated from metal-rich acidic water in Chile.</title>
        <authorList>
            <person name="Gonzalez D."/>
            <person name="Huber K."/>
            <person name="Hedrich S."/>
            <person name="Rojas-Villalobos C."/>
            <person name="Quatrini R."/>
            <person name="Dinamarca M.A."/>
            <person name="Schwarz A."/>
            <person name="Canales C."/>
            <person name="Nancucheo I."/>
        </authorList>
    </citation>
    <scope>NUCLEOTIDE SEQUENCE [LARGE SCALE GENOMIC DNA]</scope>
    <source>
        <strain evidence="2 3">USS-CCA1</strain>
    </source>
</reference>
<evidence type="ECO:0000256" key="1">
    <source>
        <dbReference type="SAM" id="Phobius"/>
    </source>
</evidence>